<keyword evidence="2" id="KW-0808">Transferase</keyword>
<dbReference type="InterPro" id="IPR011763">
    <property type="entry name" value="COA_CT_C"/>
</dbReference>
<proteinExistence type="predicted"/>
<dbReference type="GO" id="GO:0016740">
    <property type="term" value="F:transferase activity"/>
    <property type="evidence" value="ECO:0007669"/>
    <property type="project" value="UniProtKB-KW"/>
</dbReference>
<name>A0A4R3V946_9BURK</name>
<dbReference type="Gene3D" id="3.90.226.10">
    <property type="entry name" value="2-enoyl-CoA Hydratase, Chain A, domain 1"/>
    <property type="match status" value="2"/>
</dbReference>
<dbReference type="PANTHER" id="PTHR43842">
    <property type="entry name" value="PROPIONYL-COA CARBOXYLASE BETA CHAIN"/>
    <property type="match status" value="1"/>
</dbReference>
<dbReference type="InterPro" id="IPR034733">
    <property type="entry name" value="AcCoA_carboxyl_beta"/>
</dbReference>
<accession>A0A4R3V946</accession>
<organism evidence="2 3">
    <name type="scientific">Paracandidimonas soli</name>
    <dbReference type="NCBI Taxonomy" id="1917182"/>
    <lineage>
        <taxon>Bacteria</taxon>
        <taxon>Pseudomonadati</taxon>
        <taxon>Pseudomonadota</taxon>
        <taxon>Betaproteobacteria</taxon>
        <taxon>Burkholderiales</taxon>
        <taxon>Alcaligenaceae</taxon>
        <taxon>Paracandidimonas</taxon>
    </lineage>
</organism>
<dbReference type="Proteomes" id="UP000294692">
    <property type="component" value="Unassembled WGS sequence"/>
</dbReference>
<feature type="domain" description="CoA carboxyltransferase C-terminal" evidence="1">
    <location>
        <begin position="213"/>
        <end position="430"/>
    </location>
</feature>
<dbReference type="InterPro" id="IPR051047">
    <property type="entry name" value="AccD/PCCB"/>
</dbReference>
<dbReference type="AlphaFoldDB" id="A0A4R3V946"/>
<dbReference type="PROSITE" id="PS50989">
    <property type="entry name" value="COA_CT_CTER"/>
    <property type="match status" value="1"/>
</dbReference>
<dbReference type="Pfam" id="PF01039">
    <property type="entry name" value="Carboxyl_trans"/>
    <property type="match status" value="1"/>
</dbReference>
<dbReference type="SUPFAM" id="SSF52096">
    <property type="entry name" value="ClpP/crotonase"/>
    <property type="match status" value="2"/>
</dbReference>
<keyword evidence="3" id="KW-1185">Reference proteome</keyword>
<evidence type="ECO:0000313" key="3">
    <source>
        <dbReference type="Proteomes" id="UP000294692"/>
    </source>
</evidence>
<dbReference type="OrthoDB" id="9803706at2"/>
<evidence type="ECO:0000259" key="1">
    <source>
        <dbReference type="PROSITE" id="PS50989"/>
    </source>
</evidence>
<dbReference type="RefSeq" id="WP_132474486.1">
    <property type="nucleotide sequence ID" value="NZ_JBHRVM010000001.1"/>
</dbReference>
<dbReference type="InterPro" id="IPR029045">
    <property type="entry name" value="ClpP/crotonase-like_dom_sf"/>
</dbReference>
<sequence length="430" mass="44227">MSLADNQVLPLLFDDGSASAGASAMVRHGAAVSGIQGRIAETPVSLFLLSSVDGVSAGDLRLLAGQIRAASGEGHTIVLALGGNVMLRDDPGLAGAQAALFLALSESAENRCLLSIVAADTSGFLSTLPCLADAAFFVQGSGRLALSAADAVEAVCGVRQDPEQLGGALAHARAGGIACRACPHLLDAVLQARRYLLATSDSSPSFHDQLRAQEDAALACLDELLPPDDGNGAYDIRVLLEAVLDPGSFLELQAGRETSLITGFARLRGQACAIVASDPGILAGCLDAAALEKASRFLALCVRRRMPVVSLIDAPGFVPGEAQERAGIAALAARLMQQWQRHGKIVTLVLRDALGAAGLAMGLSASLDRRTCLAWNGARISAGGRRGIPAGDDGITRIAPALTAQSLARLLSRDASGKFTESPSEVPHVH</sequence>
<protein>
    <submittedName>
        <fullName evidence="2">Carboxyltransferase family protein</fullName>
    </submittedName>
</protein>
<dbReference type="GO" id="GO:0004658">
    <property type="term" value="F:propionyl-CoA carboxylase activity"/>
    <property type="evidence" value="ECO:0007669"/>
    <property type="project" value="TreeGrafter"/>
</dbReference>
<gene>
    <name evidence="2" type="ORF">EV686_102440</name>
</gene>
<comment type="caution">
    <text evidence="2">The sequence shown here is derived from an EMBL/GenBank/DDBJ whole genome shotgun (WGS) entry which is preliminary data.</text>
</comment>
<reference evidence="2 3" key="1">
    <citation type="submission" date="2019-03" db="EMBL/GenBank/DDBJ databases">
        <title>Genomic Encyclopedia of Type Strains, Phase IV (KMG-IV): sequencing the most valuable type-strain genomes for metagenomic binning, comparative biology and taxonomic classification.</title>
        <authorList>
            <person name="Goeker M."/>
        </authorList>
    </citation>
    <scope>NUCLEOTIDE SEQUENCE [LARGE SCALE GENOMIC DNA]</scope>
    <source>
        <strain evidence="2 3">DSM 100048</strain>
    </source>
</reference>
<dbReference type="PANTHER" id="PTHR43842:SF2">
    <property type="entry name" value="PROPIONYL-COA CARBOXYLASE BETA CHAIN, MITOCHONDRIAL"/>
    <property type="match status" value="1"/>
</dbReference>
<evidence type="ECO:0000313" key="2">
    <source>
        <dbReference type="EMBL" id="TCV01727.1"/>
    </source>
</evidence>
<dbReference type="EMBL" id="SMBX01000002">
    <property type="protein sequence ID" value="TCV01727.1"/>
    <property type="molecule type" value="Genomic_DNA"/>
</dbReference>